<dbReference type="EMBL" id="JBBCAQ010000020">
    <property type="protein sequence ID" value="KAK7592868.1"/>
    <property type="molecule type" value="Genomic_DNA"/>
</dbReference>
<dbReference type="AlphaFoldDB" id="A0AAN9Y607"/>
<keyword evidence="3" id="KW-1185">Reference proteome</keyword>
<comment type="caution">
    <text evidence="2">The sequence shown here is derived from an EMBL/GenBank/DDBJ whole genome shotgun (WGS) entry which is preliminary data.</text>
</comment>
<dbReference type="Proteomes" id="UP001367676">
    <property type="component" value="Unassembled WGS sequence"/>
</dbReference>
<proteinExistence type="predicted"/>
<sequence>MTLKFFPPKLIRGWALCGAIAASAAPPCTTATTTAVSAVIRAIFRNFLHLAFLHSVRHPFHAFFRPLPPPSNRTSSAPLRLAAPSRLKTTNDEAPCRRTTHESRRRFPKVGVRCGFARCRSGGVGSYVCGRRRRFEETTTAALTLPRHGSACYEVQTAFLATSSQTTNMRMEMARKSVFQPTAFPGHLRRVSKIGGHAKDEWSYSDEFLRPD</sequence>
<feature type="signal peptide" evidence="1">
    <location>
        <begin position="1"/>
        <end position="31"/>
    </location>
</feature>
<organism evidence="2 3">
    <name type="scientific">Parthenolecanium corni</name>
    <dbReference type="NCBI Taxonomy" id="536013"/>
    <lineage>
        <taxon>Eukaryota</taxon>
        <taxon>Metazoa</taxon>
        <taxon>Ecdysozoa</taxon>
        <taxon>Arthropoda</taxon>
        <taxon>Hexapoda</taxon>
        <taxon>Insecta</taxon>
        <taxon>Pterygota</taxon>
        <taxon>Neoptera</taxon>
        <taxon>Paraneoptera</taxon>
        <taxon>Hemiptera</taxon>
        <taxon>Sternorrhyncha</taxon>
        <taxon>Coccoidea</taxon>
        <taxon>Coccidae</taxon>
        <taxon>Parthenolecanium</taxon>
    </lineage>
</organism>
<evidence type="ECO:0008006" key="4">
    <source>
        <dbReference type="Google" id="ProtNLM"/>
    </source>
</evidence>
<evidence type="ECO:0000313" key="3">
    <source>
        <dbReference type="Proteomes" id="UP001367676"/>
    </source>
</evidence>
<reference evidence="2 3" key="1">
    <citation type="submission" date="2024-03" db="EMBL/GenBank/DDBJ databases">
        <title>Adaptation during the transition from Ophiocordyceps entomopathogen to insect associate is accompanied by gene loss and intensified selection.</title>
        <authorList>
            <person name="Ward C.M."/>
            <person name="Onetto C.A."/>
            <person name="Borneman A.R."/>
        </authorList>
    </citation>
    <scope>NUCLEOTIDE SEQUENCE [LARGE SCALE GENOMIC DNA]</scope>
    <source>
        <strain evidence="2">AWRI1</strain>
        <tissue evidence="2">Single Adult Female</tissue>
    </source>
</reference>
<keyword evidence="1" id="KW-0732">Signal</keyword>
<evidence type="ECO:0000256" key="1">
    <source>
        <dbReference type="SAM" id="SignalP"/>
    </source>
</evidence>
<name>A0AAN9Y607_9HEMI</name>
<gene>
    <name evidence="2" type="ORF">V9T40_007620</name>
</gene>
<evidence type="ECO:0000313" key="2">
    <source>
        <dbReference type="EMBL" id="KAK7592868.1"/>
    </source>
</evidence>
<feature type="chain" id="PRO_5043053021" description="Secreted protein" evidence="1">
    <location>
        <begin position="32"/>
        <end position="212"/>
    </location>
</feature>
<accession>A0AAN9Y607</accession>
<protein>
    <recommendedName>
        <fullName evidence="4">Secreted protein</fullName>
    </recommendedName>
</protein>